<evidence type="ECO:0000256" key="6">
    <source>
        <dbReference type="ARBA" id="ARBA00022989"/>
    </source>
</evidence>
<evidence type="ECO:0000256" key="11">
    <source>
        <dbReference type="PIRNR" id="PIRNR002869"/>
    </source>
</evidence>
<dbReference type="GO" id="GO:0034204">
    <property type="term" value="P:lipid translocation"/>
    <property type="evidence" value="ECO:0007669"/>
    <property type="project" value="TreeGrafter"/>
</dbReference>
<dbReference type="GO" id="GO:0071555">
    <property type="term" value="P:cell wall organization"/>
    <property type="evidence" value="ECO:0007669"/>
    <property type="project" value="UniProtKB-UniRule"/>
</dbReference>
<feature type="transmembrane region" description="Helical" evidence="10">
    <location>
        <begin position="35"/>
        <end position="53"/>
    </location>
</feature>
<feature type="transmembrane region" description="Helical" evidence="10">
    <location>
        <begin position="358"/>
        <end position="378"/>
    </location>
</feature>
<feature type="transmembrane region" description="Helical" evidence="10">
    <location>
        <begin position="452"/>
        <end position="476"/>
    </location>
</feature>
<dbReference type="PIRSF" id="PIRSF002869">
    <property type="entry name" value="MviN"/>
    <property type="match status" value="1"/>
</dbReference>
<dbReference type="Proteomes" id="UP000744438">
    <property type="component" value="Unassembled WGS sequence"/>
</dbReference>
<dbReference type="EMBL" id="JADHQC010000005">
    <property type="protein sequence ID" value="MBL6811595.1"/>
    <property type="molecule type" value="Genomic_DNA"/>
</dbReference>
<dbReference type="Pfam" id="PF03023">
    <property type="entry name" value="MurJ"/>
    <property type="match status" value="1"/>
</dbReference>
<organism evidence="12 13">
    <name type="scientific">SAR86 cluster bacterium</name>
    <dbReference type="NCBI Taxonomy" id="2030880"/>
    <lineage>
        <taxon>Bacteria</taxon>
        <taxon>Pseudomonadati</taxon>
        <taxon>Pseudomonadota</taxon>
        <taxon>Gammaproteobacteria</taxon>
        <taxon>SAR86 cluster</taxon>
    </lineage>
</organism>
<dbReference type="AlphaFoldDB" id="A0A937LGH7"/>
<name>A0A937LGH7_9GAMM</name>
<keyword evidence="3 10" id="KW-0812">Transmembrane</keyword>
<evidence type="ECO:0000256" key="9">
    <source>
        <dbReference type="ARBA" id="ARBA00061532"/>
    </source>
</evidence>
<proteinExistence type="inferred from homology"/>
<dbReference type="PANTHER" id="PTHR47019:SF1">
    <property type="entry name" value="LIPID II FLIPPASE MURJ"/>
    <property type="match status" value="1"/>
</dbReference>
<keyword evidence="4 10" id="KW-0133">Cell shape</keyword>
<reference evidence="12" key="1">
    <citation type="submission" date="2020-10" db="EMBL/GenBank/DDBJ databases">
        <title>Microbiome of the Black Sea water column analyzed by genome centric metagenomics.</title>
        <authorList>
            <person name="Cabello-Yeves P.J."/>
            <person name="Callieri C."/>
            <person name="Picazo A."/>
            <person name="Mehrshad M."/>
            <person name="Haro-Moreno J.M."/>
            <person name="Roda-Garcia J."/>
            <person name="Dzembekova N."/>
            <person name="Slabakova V."/>
            <person name="Slabakova N."/>
            <person name="Moncheva S."/>
            <person name="Rodriguez-Valera F."/>
        </authorList>
    </citation>
    <scope>NUCLEOTIDE SEQUENCE</scope>
    <source>
        <strain evidence="12">BS307-5m-G49</strain>
    </source>
</reference>
<evidence type="ECO:0000256" key="10">
    <source>
        <dbReference type="HAMAP-Rule" id="MF_02078"/>
    </source>
</evidence>
<keyword evidence="6 10" id="KW-1133">Transmembrane helix</keyword>
<comment type="similarity">
    <text evidence="9 10 11">Belongs to the MurJ/MviN family.</text>
</comment>
<evidence type="ECO:0000256" key="2">
    <source>
        <dbReference type="ARBA" id="ARBA00022475"/>
    </source>
</evidence>
<feature type="transmembrane region" description="Helical" evidence="10">
    <location>
        <begin position="390"/>
        <end position="409"/>
    </location>
</feature>
<comment type="caution">
    <text evidence="12">The sequence shown here is derived from an EMBL/GenBank/DDBJ whole genome shotgun (WGS) entry which is preliminary data.</text>
</comment>
<feature type="transmembrane region" description="Helical" evidence="10">
    <location>
        <begin position="94"/>
        <end position="122"/>
    </location>
</feature>
<dbReference type="GO" id="GO:0005886">
    <property type="term" value="C:plasma membrane"/>
    <property type="evidence" value="ECO:0007669"/>
    <property type="project" value="UniProtKB-SubCell"/>
</dbReference>
<keyword evidence="7 10" id="KW-0472">Membrane</keyword>
<comment type="subcellular location">
    <subcellularLocation>
        <location evidence="10">Cell inner membrane</location>
        <topology evidence="10">Multi-pass membrane protein</topology>
    </subcellularLocation>
    <subcellularLocation>
        <location evidence="1">Cell membrane</location>
        <topology evidence="1">Multi-pass membrane protein</topology>
    </subcellularLocation>
</comment>
<evidence type="ECO:0000256" key="7">
    <source>
        <dbReference type="ARBA" id="ARBA00023136"/>
    </source>
</evidence>
<evidence type="ECO:0000256" key="5">
    <source>
        <dbReference type="ARBA" id="ARBA00022984"/>
    </source>
</evidence>
<feature type="transmembrane region" description="Helical" evidence="10">
    <location>
        <begin position="196"/>
        <end position="217"/>
    </location>
</feature>
<dbReference type="PRINTS" id="PR01806">
    <property type="entry name" value="VIRFACTRMVIN"/>
</dbReference>
<evidence type="ECO:0000256" key="4">
    <source>
        <dbReference type="ARBA" id="ARBA00022960"/>
    </source>
</evidence>
<protein>
    <recommendedName>
        <fullName evidence="10">Probable lipid II flippase MurJ</fullName>
    </recommendedName>
</protein>
<feature type="transmembrane region" description="Helical" evidence="10">
    <location>
        <begin position="415"/>
        <end position="440"/>
    </location>
</feature>
<dbReference type="InterPro" id="IPR004268">
    <property type="entry name" value="MurJ"/>
</dbReference>
<keyword evidence="10" id="KW-0997">Cell inner membrane</keyword>
<feature type="transmembrane region" description="Helical" evidence="10">
    <location>
        <begin position="142"/>
        <end position="162"/>
    </location>
</feature>
<dbReference type="NCBIfam" id="TIGR01695">
    <property type="entry name" value="murJ_mviN"/>
    <property type="match status" value="1"/>
</dbReference>
<evidence type="ECO:0000313" key="13">
    <source>
        <dbReference type="Proteomes" id="UP000744438"/>
    </source>
</evidence>
<dbReference type="CDD" id="cd13123">
    <property type="entry name" value="MATE_MurJ_like"/>
    <property type="match status" value="1"/>
</dbReference>
<feature type="transmembrane region" description="Helical" evidence="10">
    <location>
        <begin position="284"/>
        <end position="305"/>
    </location>
</feature>
<dbReference type="GO" id="GO:0008360">
    <property type="term" value="P:regulation of cell shape"/>
    <property type="evidence" value="ECO:0007669"/>
    <property type="project" value="UniProtKB-UniRule"/>
</dbReference>
<keyword evidence="2 10" id="KW-1003">Cell membrane</keyword>
<evidence type="ECO:0000256" key="1">
    <source>
        <dbReference type="ARBA" id="ARBA00004651"/>
    </source>
</evidence>
<feature type="transmembrane region" description="Helical" evidence="10">
    <location>
        <begin position="317"/>
        <end position="346"/>
    </location>
</feature>
<keyword evidence="10 11" id="KW-0813">Transport</keyword>
<keyword evidence="10 11" id="KW-0961">Cell wall biogenesis/degradation</keyword>
<evidence type="ECO:0000256" key="3">
    <source>
        <dbReference type="ARBA" id="ARBA00022692"/>
    </source>
</evidence>
<evidence type="ECO:0000313" key="12">
    <source>
        <dbReference type="EMBL" id="MBL6811595.1"/>
    </source>
</evidence>
<dbReference type="InterPro" id="IPR051050">
    <property type="entry name" value="Lipid_II_flippase_MurJ/MviN"/>
</dbReference>
<dbReference type="GO" id="GO:0015648">
    <property type="term" value="F:lipid-linked peptidoglycan transporter activity"/>
    <property type="evidence" value="ECO:0007669"/>
    <property type="project" value="UniProtKB-UniRule"/>
</dbReference>
<evidence type="ECO:0000256" key="8">
    <source>
        <dbReference type="ARBA" id="ARBA00060041"/>
    </source>
</evidence>
<feature type="transmembrane region" description="Helical" evidence="10">
    <location>
        <begin position="488"/>
        <end position="511"/>
    </location>
</feature>
<feature type="transmembrane region" description="Helical" evidence="10">
    <location>
        <begin position="237"/>
        <end position="264"/>
    </location>
</feature>
<feature type="transmembrane region" description="Helical" evidence="10">
    <location>
        <begin position="169"/>
        <end position="190"/>
    </location>
</feature>
<dbReference type="GO" id="GO:0009252">
    <property type="term" value="P:peptidoglycan biosynthetic process"/>
    <property type="evidence" value="ECO:0007669"/>
    <property type="project" value="UniProtKB-UniRule"/>
</dbReference>
<comment type="pathway">
    <text evidence="10">Cell wall biogenesis; peptidoglycan biosynthesis.</text>
</comment>
<sequence length="518" mass="57846">MDSSQSQKTKTSLKTLLVSFWTFISRIFGVLRDIATTYILGAGVAHDVFVVMLKIPNLFRRLVAEGAFSQAFIPVFTEYKNNQSREELKKLIDLTFTAISSLVLFLCILFMIFAPIVVFIFAPGFYFDPAKKILAIEILRITFPYLFFVSLVAFFGAILNSFSHFSIPAATPIAFNLSIIIGAIFFTDYFQLPVLAIAWGVFAAGLIQFFINIIPILKLKLFPKLKFDFNHPGLKKISILMLPGILSGGMIQINILIDTIFASLLKTGSPTWLYLSDRLIQLPLGIFAIAAATVILPVLSNAAALKNDLEFNEKFNWALKFIFIVGIPSAIGLYFLSLEIISILFLRGEFSTSDALMTSYSLKAFCFGLIAFMAIKILNVGFFARQDPKTPMYVALASLILNVIFNWLFAFKFGYGHVGLAIGSVIAAIVSFFILSFILIKRSILTLEGDSLIFLIKIIISSLGLFIGLVGFQTFFPNFSDWSLLVQIFNLLSIIFFGALIYFGLMFVLGLRMSFFKN</sequence>
<dbReference type="HAMAP" id="MF_02078">
    <property type="entry name" value="MurJ_MviN"/>
    <property type="match status" value="1"/>
</dbReference>
<keyword evidence="5 10" id="KW-0573">Peptidoglycan synthesis</keyword>
<accession>A0A937LGH7</accession>
<dbReference type="PANTHER" id="PTHR47019">
    <property type="entry name" value="LIPID II FLIPPASE MURJ"/>
    <property type="match status" value="1"/>
</dbReference>
<gene>
    <name evidence="10 12" type="primary">murJ</name>
    <name evidence="12" type="ORF">ISQ63_01775</name>
</gene>
<comment type="function">
    <text evidence="8 10 11">Involved in peptidoglycan biosynthesis. Transports lipid-linked peptidoglycan precursors from the inner to the outer leaflet of the cytoplasmic membrane.</text>
</comment>
<feature type="transmembrane region" description="Helical" evidence="10">
    <location>
        <begin position="12"/>
        <end position="29"/>
    </location>
</feature>